<accession>A9V4W7</accession>
<evidence type="ECO:0000256" key="2">
    <source>
        <dbReference type="ARBA" id="ARBA00022679"/>
    </source>
</evidence>
<evidence type="ECO:0000313" key="5">
    <source>
        <dbReference type="Proteomes" id="UP000001357"/>
    </source>
</evidence>
<dbReference type="PANTHER" id="PTHR13393:SF0">
    <property type="entry name" value="RNA N6-ADENOSINE-METHYLTRANSFERASE METTL16"/>
    <property type="match status" value="1"/>
</dbReference>
<proteinExistence type="predicted"/>
<dbReference type="InterPro" id="IPR029063">
    <property type="entry name" value="SAM-dependent_MTases_sf"/>
</dbReference>
<dbReference type="InParanoid" id="A9V4W7"/>
<organism evidence="4 5">
    <name type="scientific">Monosiga brevicollis</name>
    <name type="common">Choanoflagellate</name>
    <dbReference type="NCBI Taxonomy" id="81824"/>
    <lineage>
        <taxon>Eukaryota</taxon>
        <taxon>Choanoflagellata</taxon>
        <taxon>Craspedida</taxon>
        <taxon>Salpingoecidae</taxon>
        <taxon>Monosiga</taxon>
    </lineage>
</organism>
<dbReference type="AlphaFoldDB" id="A9V4W7"/>
<evidence type="ECO:0008006" key="6">
    <source>
        <dbReference type="Google" id="ProtNLM"/>
    </source>
</evidence>
<dbReference type="KEGG" id="mbr:MONBRDRAFT_27301"/>
<sequence>MHPRNRYARRPPNFAQLADKCAKLRPYVSYPDDSEAKEAEGHARSQHRPRRAFIDFRDTNAIRALTEATLECDFNLLTDIPDGHLIPTVPQKLNYLHWLEDLLRTLVAPPDKVRVVDIGTGPIAIYCVLGARLHPEWQFVGTELDPKACRHAQETIARNQLTESVHIVSLPHARREQQCNEAGSMSDPGKAAVEQAAHIFGPALSTTTDPVELEFAISMCNPPFYDTHESPANYTGIRPAPKVEATGSSSEMHVQGGEVAFVTRMMEESARLRTRVGWYTVMLGKKRSLLDLRPQLTALGCTHVVESSFVQGKTHRWAVAWTFLPRAAFKNDHKTEREFTGRQLLEADKARDLASGVSTASHERRSATRIDVPTSGVSGKRGALGADATTGEPASKRAASATRPRAPASEGAWRTASKFDKLPNVCRPAYGSVVGDDARVLAAVRAVLTAARPVVIHEQSKKRFETCIAAFKVFLGAPSWPAALQASGGDVVPGQDCAEVPNRATALAGYVLNLYRPRTEGSADDKAEQRVRVRLECKGSWYRLTRCCLACDAWLSVSLSLSLSLFLSLSRSTNSLSLSLSLCCYMW</sequence>
<dbReference type="Pfam" id="PF05971">
    <property type="entry name" value="Methyltransf_10"/>
    <property type="match status" value="2"/>
</dbReference>
<keyword evidence="2" id="KW-0808">Transferase</keyword>
<dbReference type="FunCoup" id="A9V4W7">
    <property type="interactions" value="1589"/>
</dbReference>
<dbReference type="CDD" id="cd02440">
    <property type="entry name" value="AdoMet_MTases"/>
    <property type="match status" value="1"/>
</dbReference>
<dbReference type="eggNOG" id="KOG2912">
    <property type="taxonomic scope" value="Eukaryota"/>
</dbReference>
<dbReference type="SUPFAM" id="SSF53335">
    <property type="entry name" value="S-adenosyl-L-methionine-dependent methyltransferases"/>
    <property type="match status" value="1"/>
</dbReference>
<keyword evidence="1" id="KW-0489">Methyltransferase</keyword>
<dbReference type="GO" id="GO:0070475">
    <property type="term" value="P:rRNA base methylation"/>
    <property type="evidence" value="ECO:0000318"/>
    <property type="project" value="GO_Central"/>
</dbReference>
<dbReference type="Proteomes" id="UP000001357">
    <property type="component" value="Unassembled WGS sequence"/>
</dbReference>
<dbReference type="InterPro" id="IPR010286">
    <property type="entry name" value="METTL16/RlmF"/>
</dbReference>
<keyword evidence="5" id="KW-1185">Reference proteome</keyword>
<dbReference type="PANTHER" id="PTHR13393">
    <property type="entry name" value="SAM-DEPENDENT METHYLTRANSFERASE"/>
    <property type="match status" value="1"/>
</dbReference>
<evidence type="ECO:0000256" key="3">
    <source>
        <dbReference type="SAM" id="MobiDB-lite"/>
    </source>
</evidence>
<reference evidence="4 5" key="1">
    <citation type="journal article" date="2008" name="Nature">
        <title>The genome of the choanoflagellate Monosiga brevicollis and the origin of metazoans.</title>
        <authorList>
            <consortium name="JGI Sequencing"/>
            <person name="King N."/>
            <person name="Westbrook M.J."/>
            <person name="Young S.L."/>
            <person name="Kuo A."/>
            <person name="Abedin M."/>
            <person name="Chapman J."/>
            <person name="Fairclough S."/>
            <person name="Hellsten U."/>
            <person name="Isogai Y."/>
            <person name="Letunic I."/>
            <person name="Marr M."/>
            <person name="Pincus D."/>
            <person name="Putnam N."/>
            <person name="Rokas A."/>
            <person name="Wright K.J."/>
            <person name="Zuzow R."/>
            <person name="Dirks W."/>
            <person name="Good M."/>
            <person name="Goodstein D."/>
            <person name="Lemons D."/>
            <person name="Li W."/>
            <person name="Lyons J.B."/>
            <person name="Morris A."/>
            <person name="Nichols S."/>
            <person name="Richter D.J."/>
            <person name="Salamov A."/>
            <person name="Bork P."/>
            <person name="Lim W.A."/>
            <person name="Manning G."/>
            <person name="Miller W.T."/>
            <person name="McGinnis W."/>
            <person name="Shapiro H."/>
            <person name="Tjian R."/>
            <person name="Grigoriev I.V."/>
            <person name="Rokhsar D."/>
        </authorList>
    </citation>
    <scope>NUCLEOTIDE SEQUENCE [LARGE SCALE GENOMIC DNA]</scope>
    <source>
        <strain evidence="5">MX1 / ATCC 50154</strain>
    </source>
</reference>
<dbReference type="GO" id="GO:0005634">
    <property type="term" value="C:nucleus"/>
    <property type="evidence" value="ECO:0000318"/>
    <property type="project" value="GO_Central"/>
</dbReference>
<evidence type="ECO:0000313" key="4">
    <source>
        <dbReference type="EMBL" id="EDQ87441.1"/>
    </source>
</evidence>
<name>A9V4W7_MONBE</name>
<dbReference type="GO" id="GO:0052907">
    <property type="term" value="F:23S rRNA (adenine(1618)-N(6))-methyltransferase activity"/>
    <property type="evidence" value="ECO:0000318"/>
    <property type="project" value="GO_Central"/>
</dbReference>
<dbReference type="RefSeq" id="XP_001747701.1">
    <property type="nucleotide sequence ID" value="XM_001747649.1"/>
</dbReference>
<evidence type="ECO:0000256" key="1">
    <source>
        <dbReference type="ARBA" id="ARBA00022603"/>
    </source>
</evidence>
<dbReference type="Gene3D" id="3.40.50.150">
    <property type="entry name" value="Vaccinia Virus protein VP39"/>
    <property type="match status" value="1"/>
</dbReference>
<feature type="region of interest" description="Disordered" evidence="3">
    <location>
        <begin position="353"/>
        <end position="414"/>
    </location>
</feature>
<dbReference type="GeneID" id="5893058"/>
<gene>
    <name evidence="4" type="ORF">MONBRDRAFT_27301</name>
</gene>
<dbReference type="EMBL" id="CH991559">
    <property type="protein sequence ID" value="EDQ87441.1"/>
    <property type="molecule type" value="Genomic_DNA"/>
</dbReference>
<protein>
    <recommendedName>
        <fullName evidence="6">U6 small nuclear RNA (adenine-(43)-N(6))-methyltransferase</fullName>
    </recommendedName>
</protein>
<dbReference type="STRING" id="81824.A9V4W7"/>
<feature type="compositionally biased region" description="Low complexity" evidence="3">
    <location>
        <begin position="396"/>
        <end position="409"/>
    </location>
</feature>